<proteinExistence type="predicted"/>
<name>A0A3N4HT60_ASCIM</name>
<protein>
    <recommendedName>
        <fullName evidence="3">BTB domain-containing protein</fullName>
    </recommendedName>
</protein>
<sequence>MKKADLRRHIISECSTEEGKTATERTSEKHPVKPSNVFAEDGDLILSVTDISGTKRTSFLVYSRFLVSASPVFAKMLSYTSPFAEGRKLRDWNYGLAPVVLELDDKPDCLWNMLLILFHRNSEVPEMVSLEMLADMAVVIDKYGIRSTVLQLWAEKWKKHLAPKISEAGSPSLLMIGWAFGFEDYFKAATHTICRHFVLNDQSQFEWQDKSNATRVCLMEETPETVIKRMKELVNKVRKDFQENVDQEEARRFHHIGSCCTVAEAPEFPNSRRICDSFQIGLFLEYRQNKLKIGAGRQGENSGGLNANPRDDSHLLSLEEEYLTLRSPQGVQSLTLYASTVANTIDRAYGGNLKTKPTPGQCHNKCFWFNDIYSKFEKSVQAIGLELAAFPSRSLV</sequence>
<dbReference type="AlphaFoldDB" id="A0A3N4HT60"/>
<organism evidence="1 2">
    <name type="scientific">Ascobolus immersus RN42</name>
    <dbReference type="NCBI Taxonomy" id="1160509"/>
    <lineage>
        <taxon>Eukaryota</taxon>
        <taxon>Fungi</taxon>
        <taxon>Dikarya</taxon>
        <taxon>Ascomycota</taxon>
        <taxon>Pezizomycotina</taxon>
        <taxon>Pezizomycetes</taxon>
        <taxon>Pezizales</taxon>
        <taxon>Ascobolaceae</taxon>
        <taxon>Ascobolus</taxon>
    </lineage>
</organism>
<evidence type="ECO:0000313" key="2">
    <source>
        <dbReference type="Proteomes" id="UP000275078"/>
    </source>
</evidence>
<evidence type="ECO:0000313" key="1">
    <source>
        <dbReference type="EMBL" id="RPA76196.1"/>
    </source>
</evidence>
<dbReference type="InterPro" id="IPR011333">
    <property type="entry name" value="SKP1/BTB/POZ_sf"/>
</dbReference>
<dbReference type="EMBL" id="ML119749">
    <property type="protein sequence ID" value="RPA76196.1"/>
    <property type="molecule type" value="Genomic_DNA"/>
</dbReference>
<keyword evidence="2" id="KW-1185">Reference proteome</keyword>
<reference evidence="1 2" key="1">
    <citation type="journal article" date="2018" name="Nat. Ecol. Evol.">
        <title>Pezizomycetes genomes reveal the molecular basis of ectomycorrhizal truffle lifestyle.</title>
        <authorList>
            <person name="Murat C."/>
            <person name="Payen T."/>
            <person name="Noel B."/>
            <person name="Kuo A."/>
            <person name="Morin E."/>
            <person name="Chen J."/>
            <person name="Kohler A."/>
            <person name="Krizsan K."/>
            <person name="Balestrini R."/>
            <person name="Da Silva C."/>
            <person name="Montanini B."/>
            <person name="Hainaut M."/>
            <person name="Levati E."/>
            <person name="Barry K.W."/>
            <person name="Belfiori B."/>
            <person name="Cichocki N."/>
            <person name="Clum A."/>
            <person name="Dockter R.B."/>
            <person name="Fauchery L."/>
            <person name="Guy J."/>
            <person name="Iotti M."/>
            <person name="Le Tacon F."/>
            <person name="Lindquist E.A."/>
            <person name="Lipzen A."/>
            <person name="Malagnac F."/>
            <person name="Mello A."/>
            <person name="Molinier V."/>
            <person name="Miyauchi S."/>
            <person name="Poulain J."/>
            <person name="Riccioni C."/>
            <person name="Rubini A."/>
            <person name="Sitrit Y."/>
            <person name="Splivallo R."/>
            <person name="Traeger S."/>
            <person name="Wang M."/>
            <person name="Zifcakova L."/>
            <person name="Wipf D."/>
            <person name="Zambonelli A."/>
            <person name="Paolocci F."/>
            <person name="Nowrousian M."/>
            <person name="Ottonello S."/>
            <person name="Baldrian P."/>
            <person name="Spatafora J.W."/>
            <person name="Henrissat B."/>
            <person name="Nagy L.G."/>
            <person name="Aury J.M."/>
            <person name="Wincker P."/>
            <person name="Grigoriev I.V."/>
            <person name="Bonfante P."/>
            <person name="Martin F.M."/>
        </authorList>
    </citation>
    <scope>NUCLEOTIDE SEQUENCE [LARGE SCALE GENOMIC DNA]</scope>
    <source>
        <strain evidence="1 2">RN42</strain>
    </source>
</reference>
<dbReference type="Proteomes" id="UP000275078">
    <property type="component" value="Unassembled WGS sequence"/>
</dbReference>
<dbReference type="OrthoDB" id="5275938at2759"/>
<dbReference type="Gene3D" id="3.30.710.10">
    <property type="entry name" value="Potassium Channel Kv1.1, Chain A"/>
    <property type="match status" value="1"/>
</dbReference>
<dbReference type="STRING" id="1160509.A0A3N4HT60"/>
<gene>
    <name evidence="1" type="ORF">BJ508DRAFT_10821</name>
</gene>
<accession>A0A3N4HT60</accession>
<evidence type="ECO:0008006" key="3">
    <source>
        <dbReference type="Google" id="ProtNLM"/>
    </source>
</evidence>